<dbReference type="EC" id="2.7.11.1" evidence="2"/>
<feature type="chain" id="PRO_5035436842" description="non-specific serine/threonine protein kinase" evidence="17">
    <location>
        <begin position="30"/>
        <end position="933"/>
    </location>
</feature>
<reference evidence="19" key="1">
    <citation type="submission" date="2020-03" db="EMBL/GenBank/DDBJ databases">
        <title>A high-quality chromosome-level genome assembly of a woody plant with both climbing and erect habits, Rhamnella rubrinervis.</title>
        <authorList>
            <person name="Lu Z."/>
            <person name="Yang Y."/>
            <person name="Zhu X."/>
            <person name="Sun Y."/>
        </authorList>
    </citation>
    <scope>NUCLEOTIDE SEQUENCE</scope>
    <source>
        <strain evidence="19">BYM</strain>
        <tissue evidence="19">Leaf</tissue>
    </source>
</reference>
<dbReference type="EMBL" id="VOIH02000009">
    <property type="protein sequence ID" value="KAF3438587.1"/>
    <property type="molecule type" value="Genomic_DNA"/>
</dbReference>
<dbReference type="InterPro" id="IPR032872">
    <property type="entry name" value="WAK_assoc_C"/>
</dbReference>
<comment type="catalytic activity">
    <reaction evidence="13">
        <text>L-threonyl-[protein] + ATP = O-phospho-L-threonyl-[protein] + ADP + H(+)</text>
        <dbReference type="Rhea" id="RHEA:46608"/>
        <dbReference type="Rhea" id="RHEA-COMP:11060"/>
        <dbReference type="Rhea" id="RHEA-COMP:11605"/>
        <dbReference type="ChEBI" id="CHEBI:15378"/>
        <dbReference type="ChEBI" id="CHEBI:30013"/>
        <dbReference type="ChEBI" id="CHEBI:30616"/>
        <dbReference type="ChEBI" id="CHEBI:61977"/>
        <dbReference type="ChEBI" id="CHEBI:456216"/>
        <dbReference type="EC" id="2.7.11.1"/>
    </reaction>
</comment>
<keyword evidence="20" id="KW-1185">Reference proteome</keyword>
<dbReference type="PROSITE" id="PS50011">
    <property type="entry name" value="PROTEIN_KINASE_DOM"/>
    <property type="match status" value="1"/>
</dbReference>
<evidence type="ECO:0000256" key="9">
    <source>
        <dbReference type="ARBA" id="ARBA00022840"/>
    </source>
</evidence>
<dbReference type="Pfam" id="PF14380">
    <property type="entry name" value="WAK_assoc"/>
    <property type="match status" value="1"/>
</dbReference>
<dbReference type="InterPro" id="IPR008271">
    <property type="entry name" value="Ser/Thr_kinase_AS"/>
</dbReference>
<evidence type="ECO:0000256" key="8">
    <source>
        <dbReference type="ARBA" id="ARBA00022777"/>
    </source>
</evidence>
<evidence type="ECO:0000256" key="7">
    <source>
        <dbReference type="ARBA" id="ARBA00022741"/>
    </source>
</evidence>
<evidence type="ECO:0000256" key="10">
    <source>
        <dbReference type="ARBA" id="ARBA00022989"/>
    </source>
</evidence>
<proteinExistence type="predicted"/>
<dbReference type="SMART" id="SM00220">
    <property type="entry name" value="S_TKc"/>
    <property type="match status" value="1"/>
</dbReference>
<dbReference type="InterPro" id="IPR017441">
    <property type="entry name" value="Protein_kinase_ATP_BS"/>
</dbReference>
<sequence length="933" mass="104215">MDSSSSILKPLITVFFIFFSATVPSSVLCNNDQYEERFNDCSSKFECGDLKAISYPFWGGSRPHFCGHQSFKLDCRDNENPVMNMTGQEFRVQSIDQSSRKMIIARLDIWENSNLCLPNGLIKNTTLNYTIVDYPPLTAVRNLTLSYDCPVIQAPPDGFQLNVKNFTCGAGGENNETVYYFAYDYVPVSFRPHIPVCGSTFQVPVFSTALDKLLSHESGNDQVREVLNGGFEVIYIYNSGGCEACKRSGGSCGVNSTDDSFLCYCRDEYPDPLYCLHHNRPAHFKPVGMASCPFWVSLQQESYCGYPTFRLIALTKPSSQNFQSGYIIKEIFYSNHLLLVAKAAVYNDDDDCPAPRHNLGLDRNSQYSSDHIDFFFFYYCSSETPKSIYPFPTSVDVAMEMAEDVSYTSLLDMSYVEISKMGFLLNWTANGCSNFQSSGGRCGNGIGWRTKIVIGVGATVVGVLLMTCTFCCYYRTKLMTCSTKFWTTNDEVQVESFIRGCGLLQIKRYRFSDIKKMTLSFQEKLGQGGYGGVYKGKLLDGRLVAVKVLNTTKGNGEEFINEVASISRTSHVNIVTLLGFCLEGSKRALIYEFMPNGSLEKFIYNDNPLKTTPNLGWEKLLQIATEIARGLEYLHRGCSIRILHFDIKPHNILLDEDFWPKISDFGLSKLCMEEESIISTMAARGTIGYIAPEVFCRNFGGVSHKSDVYSYGMMILEMIELGRNLGLHGLVTTEEDEIARKMVIVGLWCIQTNPSDRPSMSKVIEMLQGSVELLQIPPKPFFSSPSSPEARSSKFESVVEEFITSGLVEETIIAEDEVVHGRPSPDEDWLVANTDVAMNSTGTAFALVVRDCRRKLVFKASKLTTKLTASFAELKAIDWASDLVSKYNCVADKVAKYSLHHAVSFVDFDASSVIPSFIELQLQTDVLAGGFSL</sequence>
<dbReference type="AlphaFoldDB" id="A0A8K0DW25"/>
<dbReference type="OrthoDB" id="544400at2759"/>
<dbReference type="Pfam" id="PF13947">
    <property type="entry name" value="GUB_WAK_bind"/>
    <property type="match status" value="1"/>
</dbReference>
<keyword evidence="3" id="KW-0723">Serine/threonine-protein kinase</keyword>
<dbReference type="Gene3D" id="1.10.510.10">
    <property type="entry name" value="Transferase(Phosphotransferase) domain 1"/>
    <property type="match status" value="1"/>
</dbReference>
<dbReference type="FunFam" id="3.30.200.20:FF:000178">
    <property type="entry name" value="serine/threonine-protein kinase PBS1-like"/>
    <property type="match status" value="1"/>
</dbReference>
<comment type="catalytic activity">
    <reaction evidence="14">
        <text>L-seryl-[protein] + ATP = O-phospho-L-seryl-[protein] + ADP + H(+)</text>
        <dbReference type="Rhea" id="RHEA:17989"/>
        <dbReference type="Rhea" id="RHEA-COMP:9863"/>
        <dbReference type="Rhea" id="RHEA-COMP:11604"/>
        <dbReference type="ChEBI" id="CHEBI:15378"/>
        <dbReference type="ChEBI" id="CHEBI:29999"/>
        <dbReference type="ChEBI" id="CHEBI:30616"/>
        <dbReference type="ChEBI" id="CHEBI:83421"/>
        <dbReference type="ChEBI" id="CHEBI:456216"/>
        <dbReference type="EC" id="2.7.11.1"/>
    </reaction>
</comment>
<dbReference type="InterPro" id="IPR000719">
    <property type="entry name" value="Prot_kinase_dom"/>
</dbReference>
<dbReference type="PANTHER" id="PTHR27009">
    <property type="entry name" value="RUST RESISTANCE KINASE LR10-RELATED"/>
    <property type="match status" value="1"/>
</dbReference>
<dbReference type="Proteomes" id="UP000796880">
    <property type="component" value="Unassembled WGS sequence"/>
</dbReference>
<keyword evidence="4" id="KW-0808">Transferase</keyword>
<evidence type="ECO:0000313" key="20">
    <source>
        <dbReference type="Proteomes" id="UP000796880"/>
    </source>
</evidence>
<evidence type="ECO:0000256" key="15">
    <source>
        <dbReference type="PROSITE-ProRule" id="PRU10141"/>
    </source>
</evidence>
<keyword evidence="11 16" id="KW-0472">Membrane</keyword>
<keyword evidence="9 15" id="KW-0067">ATP-binding</keyword>
<dbReference type="SUPFAM" id="SSF56112">
    <property type="entry name" value="Protein kinase-like (PK-like)"/>
    <property type="match status" value="1"/>
</dbReference>
<comment type="subcellular location">
    <subcellularLocation>
        <location evidence="1">Membrane</location>
        <topology evidence="1">Single-pass type I membrane protein</topology>
    </subcellularLocation>
</comment>
<name>A0A8K0DW25_9ROSA</name>
<keyword evidence="8" id="KW-0418">Kinase</keyword>
<evidence type="ECO:0000313" key="19">
    <source>
        <dbReference type="EMBL" id="KAF3438587.1"/>
    </source>
</evidence>
<evidence type="ECO:0000259" key="18">
    <source>
        <dbReference type="PROSITE" id="PS50011"/>
    </source>
</evidence>
<protein>
    <recommendedName>
        <fullName evidence="2">non-specific serine/threonine protein kinase</fullName>
        <ecNumber evidence="2">2.7.11.1</ecNumber>
    </recommendedName>
</protein>
<evidence type="ECO:0000256" key="3">
    <source>
        <dbReference type="ARBA" id="ARBA00022527"/>
    </source>
</evidence>
<keyword evidence="7 15" id="KW-0547">Nucleotide-binding</keyword>
<evidence type="ECO:0000256" key="11">
    <source>
        <dbReference type="ARBA" id="ARBA00023136"/>
    </source>
</evidence>
<dbReference type="InterPro" id="IPR001245">
    <property type="entry name" value="Ser-Thr/Tyr_kinase_cat_dom"/>
</dbReference>
<feature type="transmembrane region" description="Helical" evidence="16">
    <location>
        <begin position="452"/>
        <end position="474"/>
    </location>
</feature>
<feature type="binding site" evidence="15">
    <location>
        <position position="547"/>
    </location>
    <ligand>
        <name>ATP</name>
        <dbReference type="ChEBI" id="CHEBI:30616"/>
    </ligand>
</feature>
<dbReference type="PROSITE" id="PS00108">
    <property type="entry name" value="PROTEIN_KINASE_ST"/>
    <property type="match status" value="1"/>
</dbReference>
<feature type="signal peptide" evidence="17">
    <location>
        <begin position="1"/>
        <end position="29"/>
    </location>
</feature>
<evidence type="ECO:0000256" key="5">
    <source>
        <dbReference type="ARBA" id="ARBA00022692"/>
    </source>
</evidence>
<dbReference type="GO" id="GO:0005524">
    <property type="term" value="F:ATP binding"/>
    <property type="evidence" value="ECO:0007669"/>
    <property type="project" value="UniProtKB-UniRule"/>
</dbReference>
<evidence type="ECO:0000256" key="12">
    <source>
        <dbReference type="ARBA" id="ARBA00023180"/>
    </source>
</evidence>
<evidence type="ECO:0000256" key="2">
    <source>
        <dbReference type="ARBA" id="ARBA00012513"/>
    </source>
</evidence>
<evidence type="ECO:0000256" key="13">
    <source>
        <dbReference type="ARBA" id="ARBA00047899"/>
    </source>
</evidence>
<feature type="domain" description="Protein kinase" evidence="18">
    <location>
        <begin position="519"/>
        <end position="782"/>
    </location>
</feature>
<accession>A0A8K0DW25</accession>
<keyword evidence="10 16" id="KW-1133">Transmembrane helix</keyword>
<dbReference type="InterPro" id="IPR045874">
    <property type="entry name" value="LRK10/LRL21-25-like"/>
</dbReference>
<comment type="caution">
    <text evidence="19">The sequence shown here is derived from an EMBL/GenBank/DDBJ whole genome shotgun (WGS) entry which is preliminary data.</text>
</comment>
<dbReference type="InterPro" id="IPR011009">
    <property type="entry name" value="Kinase-like_dom_sf"/>
</dbReference>
<dbReference type="PROSITE" id="PS00107">
    <property type="entry name" value="PROTEIN_KINASE_ATP"/>
    <property type="match status" value="1"/>
</dbReference>
<keyword evidence="5 16" id="KW-0812">Transmembrane</keyword>
<evidence type="ECO:0000256" key="1">
    <source>
        <dbReference type="ARBA" id="ARBA00004479"/>
    </source>
</evidence>
<evidence type="ECO:0000256" key="4">
    <source>
        <dbReference type="ARBA" id="ARBA00022679"/>
    </source>
</evidence>
<keyword evidence="6 17" id="KW-0732">Signal</keyword>
<evidence type="ECO:0000256" key="16">
    <source>
        <dbReference type="SAM" id="Phobius"/>
    </source>
</evidence>
<dbReference type="FunFam" id="1.10.510.10:FF:001023">
    <property type="entry name" value="Os07g0541700 protein"/>
    <property type="match status" value="1"/>
</dbReference>
<evidence type="ECO:0000256" key="6">
    <source>
        <dbReference type="ARBA" id="ARBA00022729"/>
    </source>
</evidence>
<dbReference type="Gene3D" id="3.30.200.20">
    <property type="entry name" value="Phosphorylase Kinase, domain 1"/>
    <property type="match status" value="1"/>
</dbReference>
<dbReference type="GO" id="GO:0016020">
    <property type="term" value="C:membrane"/>
    <property type="evidence" value="ECO:0007669"/>
    <property type="project" value="UniProtKB-SubCell"/>
</dbReference>
<dbReference type="GO" id="GO:0030247">
    <property type="term" value="F:polysaccharide binding"/>
    <property type="evidence" value="ECO:0007669"/>
    <property type="project" value="InterPro"/>
</dbReference>
<dbReference type="GO" id="GO:0004674">
    <property type="term" value="F:protein serine/threonine kinase activity"/>
    <property type="evidence" value="ECO:0007669"/>
    <property type="project" value="UniProtKB-KW"/>
</dbReference>
<gene>
    <name evidence="19" type="ORF">FNV43_RR21350</name>
</gene>
<dbReference type="InterPro" id="IPR025287">
    <property type="entry name" value="WAK_GUB"/>
</dbReference>
<keyword evidence="12" id="KW-0325">Glycoprotein</keyword>
<evidence type="ECO:0000256" key="14">
    <source>
        <dbReference type="ARBA" id="ARBA00048679"/>
    </source>
</evidence>
<dbReference type="Pfam" id="PF07714">
    <property type="entry name" value="PK_Tyr_Ser-Thr"/>
    <property type="match status" value="1"/>
</dbReference>
<evidence type="ECO:0000256" key="17">
    <source>
        <dbReference type="SAM" id="SignalP"/>
    </source>
</evidence>
<organism evidence="19 20">
    <name type="scientific">Rhamnella rubrinervis</name>
    <dbReference type="NCBI Taxonomy" id="2594499"/>
    <lineage>
        <taxon>Eukaryota</taxon>
        <taxon>Viridiplantae</taxon>
        <taxon>Streptophyta</taxon>
        <taxon>Embryophyta</taxon>
        <taxon>Tracheophyta</taxon>
        <taxon>Spermatophyta</taxon>
        <taxon>Magnoliopsida</taxon>
        <taxon>eudicotyledons</taxon>
        <taxon>Gunneridae</taxon>
        <taxon>Pentapetalae</taxon>
        <taxon>rosids</taxon>
        <taxon>fabids</taxon>
        <taxon>Rosales</taxon>
        <taxon>Rhamnaceae</taxon>
        <taxon>rhamnoid group</taxon>
        <taxon>Rhamneae</taxon>
        <taxon>Rhamnella</taxon>
    </lineage>
</organism>